<dbReference type="PANTHER" id="PTHR43648">
    <property type="entry name" value="ELECTRON TRANSFER FLAVOPROTEIN BETA SUBUNIT LYSINE METHYLTRANSFERASE"/>
    <property type="match status" value="1"/>
</dbReference>
<dbReference type="InterPro" id="IPR050078">
    <property type="entry name" value="Ribosomal_L11_MeTrfase_PrmA"/>
</dbReference>
<dbReference type="Proteomes" id="UP001596310">
    <property type="component" value="Unassembled WGS sequence"/>
</dbReference>
<name>A0ABW1UM86_9LACO</name>
<evidence type="ECO:0000256" key="2">
    <source>
        <dbReference type="ARBA" id="ARBA00022490"/>
    </source>
</evidence>
<dbReference type="GO" id="GO:0008168">
    <property type="term" value="F:methyltransferase activity"/>
    <property type="evidence" value="ECO:0007669"/>
    <property type="project" value="UniProtKB-KW"/>
</dbReference>
<evidence type="ECO:0000256" key="5">
    <source>
        <dbReference type="ARBA" id="ARBA00022691"/>
    </source>
</evidence>
<keyword evidence="3 6" id="KW-0489">Methyltransferase</keyword>
<dbReference type="InterPro" id="IPR004498">
    <property type="entry name" value="Ribosomal_PrmA_MeTrfase"/>
</dbReference>
<keyword evidence="7" id="KW-1185">Reference proteome</keyword>
<gene>
    <name evidence="6" type="ORF">ACFQHW_05720</name>
</gene>
<dbReference type="Pfam" id="PF06325">
    <property type="entry name" value="PrmA"/>
    <property type="match status" value="1"/>
</dbReference>
<keyword evidence="2" id="KW-0963">Cytoplasm</keyword>
<proteinExistence type="inferred from homology"/>
<evidence type="ECO:0000256" key="3">
    <source>
        <dbReference type="ARBA" id="ARBA00022603"/>
    </source>
</evidence>
<dbReference type="GO" id="GO:0005840">
    <property type="term" value="C:ribosome"/>
    <property type="evidence" value="ECO:0007669"/>
    <property type="project" value="UniProtKB-KW"/>
</dbReference>
<dbReference type="Gene3D" id="3.40.50.150">
    <property type="entry name" value="Vaccinia Virus protein VP39"/>
    <property type="match status" value="1"/>
</dbReference>
<sequence length="296" mass="31694">MNWEQIRIDCPAAALDLIANQLIELGTGGVQILDQETAATTTAVLAYLPADEELDKFVAAVTARLGNLQTEGFLHGPWHLSTRQIDGQASATAWEAYYHVQHLTRFITVVPQWEPYQPTASGEIVIRLDPGRSFGTGMHPTTQLAVAALELAMRPQMRVFDVGTGSGILSLVAKSLGAATIQATELDEAALAFTCKNLELNQAADQIQLYAGSLLTPIVGQADLIIANMLPEALLPLIPQLDHHLAVDGQVILTGIIAEQLPKITAALTAAGFVSSLTLSQGPWSCLNCRRKTEVA</sequence>
<evidence type="ECO:0000256" key="4">
    <source>
        <dbReference type="ARBA" id="ARBA00022679"/>
    </source>
</evidence>
<dbReference type="SUPFAM" id="SSF53335">
    <property type="entry name" value="S-adenosyl-L-methionine-dependent methyltransferases"/>
    <property type="match status" value="1"/>
</dbReference>
<protein>
    <submittedName>
        <fullName evidence="6">50S ribosomal protein L11 methyltransferase</fullName>
    </submittedName>
</protein>
<keyword evidence="6" id="KW-0689">Ribosomal protein</keyword>
<reference evidence="7" key="1">
    <citation type="journal article" date="2019" name="Int. J. Syst. Evol. Microbiol.">
        <title>The Global Catalogue of Microorganisms (GCM) 10K type strain sequencing project: providing services to taxonomists for standard genome sequencing and annotation.</title>
        <authorList>
            <consortium name="The Broad Institute Genomics Platform"/>
            <consortium name="The Broad Institute Genome Sequencing Center for Infectious Disease"/>
            <person name="Wu L."/>
            <person name="Ma J."/>
        </authorList>
    </citation>
    <scope>NUCLEOTIDE SEQUENCE [LARGE SCALE GENOMIC DNA]</scope>
    <source>
        <strain evidence="7">CCM 8897</strain>
    </source>
</reference>
<comment type="similarity">
    <text evidence="1">Belongs to the methyltransferase superfamily. PrmA family.</text>
</comment>
<organism evidence="6 7">
    <name type="scientific">Lapidilactobacillus achengensis</name>
    <dbReference type="NCBI Taxonomy" id="2486000"/>
    <lineage>
        <taxon>Bacteria</taxon>
        <taxon>Bacillati</taxon>
        <taxon>Bacillota</taxon>
        <taxon>Bacilli</taxon>
        <taxon>Lactobacillales</taxon>
        <taxon>Lactobacillaceae</taxon>
        <taxon>Lapidilactobacillus</taxon>
    </lineage>
</organism>
<dbReference type="GO" id="GO:0032259">
    <property type="term" value="P:methylation"/>
    <property type="evidence" value="ECO:0007669"/>
    <property type="project" value="UniProtKB-KW"/>
</dbReference>
<comment type="caution">
    <text evidence="6">The sequence shown here is derived from an EMBL/GenBank/DDBJ whole genome shotgun (WGS) entry which is preliminary data.</text>
</comment>
<evidence type="ECO:0000313" key="7">
    <source>
        <dbReference type="Proteomes" id="UP001596310"/>
    </source>
</evidence>
<dbReference type="RefSeq" id="WP_125596085.1">
    <property type="nucleotide sequence ID" value="NZ_JBHSSM010000015.1"/>
</dbReference>
<evidence type="ECO:0000313" key="6">
    <source>
        <dbReference type="EMBL" id="MFC6315069.1"/>
    </source>
</evidence>
<evidence type="ECO:0000256" key="1">
    <source>
        <dbReference type="ARBA" id="ARBA00009741"/>
    </source>
</evidence>
<dbReference type="InterPro" id="IPR029063">
    <property type="entry name" value="SAM-dependent_MTases_sf"/>
</dbReference>
<keyword evidence="6" id="KW-0687">Ribonucleoprotein</keyword>
<accession>A0ABW1UM86</accession>
<dbReference type="CDD" id="cd02440">
    <property type="entry name" value="AdoMet_MTases"/>
    <property type="match status" value="1"/>
</dbReference>
<dbReference type="PIRSF" id="PIRSF000401">
    <property type="entry name" value="RPL11_MTase"/>
    <property type="match status" value="1"/>
</dbReference>
<dbReference type="PANTHER" id="PTHR43648:SF1">
    <property type="entry name" value="ELECTRON TRANSFER FLAVOPROTEIN BETA SUBUNIT LYSINE METHYLTRANSFERASE"/>
    <property type="match status" value="1"/>
</dbReference>
<keyword evidence="4" id="KW-0808">Transferase</keyword>
<dbReference type="EMBL" id="JBHSSM010000015">
    <property type="protein sequence ID" value="MFC6315069.1"/>
    <property type="molecule type" value="Genomic_DNA"/>
</dbReference>
<keyword evidence="5" id="KW-0949">S-adenosyl-L-methionine</keyword>